<dbReference type="InterPro" id="IPR000831">
    <property type="entry name" value="Trp_repress"/>
</dbReference>
<sequence length="91" mass="10673">MVINPKQKQELIKTILSIRQPELMDSFLRDILTSAEYVDVVKRLQILKRLRQGRTHRQVARELGVSISKVTRGAKLLQSKNNLNWWRASFD</sequence>
<dbReference type="Proteomes" id="UP000231183">
    <property type="component" value="Unassembled WGS sequence"/>
</dbReference>
<evidence type="ECO:0000313" key="1">
    <source>
        <dbReference type="EMBL" id="PIT87586.1"/>
    </source>
</evidence>
<evidence type="ECO:0000313" key="2">
    <source>
        <dbReference type="Proteomes" id="UP000231183"/>
    </source>
</evidence>
<reference evidence="2" key="1">
    <citation type="submission" date="2017-09" db="EMBL/GenBank/DDBJ databases">
        <title>Depth-based differentiation of microbial function through sediment-hosted aquifers and enrichment of novel symbionts in the deep terrestrial subsurface.</title>
        <authorList>
            <person name="Probst A.J."/>
            <person name="Ladd B."/>
            <person name="Jarett J.K."/>
            <person name="Geller-Mcgrath D.E."/>
            <person name="Sieber C.M.K."/>
            <person name="Emerson J.B."/>
            <person name="Anantharaman K."/>
            <person name="Thomas B.C."/>
            <person name="Malmstrom R."/>
            <person name="Stieglmeier M."/>
            <person name="Klingl A."/>
            <person name="Woyke T."/>
            <person name="Ryan C.M."/>
            <person name="Banfield J.F."/>
        </authorList>
    </citation>
    <scope>NUCLEOTIDE SEQUENCE [LARGE SCALE GENOMIC DNA]</scope>
</reference>
<dbReference type="AlphaFoldDB" id="A0A2M6W463"/>
<protein>
    <submittedName>
        <fullName evidence="1">Transcriptional regulator</fullName>
    </submittedName>
</protein>
<dbReference type="Gene3D" id="1.10.1270.10">
    <property type="entry name" value="TrpR-like"/>
    <property type="match status" value="1"/>
</dbReference>
<name>A0A2M6W463_9BACT</name>
<comment type="caution">
    <text evidence="1">The sequence shown here is derived from an EMBL/GenBank/DDBJ whole genome shotgun (WGS) entry which is preliminary data.</text>
</comment>
<dbReference type="Pfam" id="PF01371">
    <property type="entry name" value="Trp_repressor"/>
    <property type="match status" value="1"/>
</dbReference>
<dbReference type="EMBL" id="PFBX01000017">
    <property type="protein sequence ID" value="PIT87586.1"/>
    <property type="molecule type" value="Genomic_DNA"/>
</dbReference>
<dbReference type="GO" id="GO:0003700">
    <property type="term" value="F:DNA-binding transcription factor activity"/>
    <property type="evidence" value="ECO:0007669"/>
    <property type="project" value="InterPro"/>
</dbReference>
<accession>A0A2M6W463</accession>
<organism evidence="1 2">
    <name type="scientific">Candidatus Magasanikbacteria bacterium CG10_big_fil_rev_8_21_14_0_10_40_10</name>
    <dbReference type="NCBI Taxonomy" id="1974648"/>
    <lineage>
        <taxon>Bacteria</taxon>
        <taxon>Candidatus Magasanikiibacteriota</taxon>
    </lineage>
</organism>
<gene>
    <name evidence="1" type="ORF">COU31_02100</name>
</gene>
<dbReference type="SUPFAM" id="SSF48295">
    <property type="entry name" value="TrpR-like"/>
    <property type="match status" value="1"/>
</dbReference>
<dbReference type="GO" id="GO:0043565">
    <property type="term" value="F:sequence-specific DNA binding"/>
    <property type="evidence" value="ECO:0007669"/>
    <property type="project" value="InterPro"/>
</dbReference>
<proteinExistence type="predicted"/>
<dbReference type="InterPro" id="IPR010921">
    <property type="entry name" value="Trp_repressor/repl_initiator"/>
</dbReference>
<dbReference type="InterPro" id="IPR038116">
    <property type="entry name" value="TrpR-like_sf"/>
</dbReference>